<gene>
    <name evidence="3" type="ORF">AWB91_09575</name>
</gene>
<evidence type="ECO:0000256" key="2">
    <source>
        <dbReference type="ARBA" id="ARBA00023002"/>
    </source>
</evidence>
<evidence type="ECO:0008006" key="5">
    <source>
        <dbReference type="Google" id="ProtNLM"/>
    </source>
</evidence>
<dbReference type="InterPro" id="IPR000391">
    <property type="entry name" value="Rng_hydr_dOase-bsu"/>
</dbReference>
<dbReference type="PANTHER" id="PTHR41534:SF2">
    <property type="entry name" value="3-PHENYLPROPIONATE_CINNAMIC ACID DIOXYGENASE SUBUNIT BETA"/>
    <property type="match status" value="1"/>
</dbReference>
<proteinExistence type="inferred from homology"/>
<dbReference type="Proteomes" id="UP000193801">
    <property type="component" value="Unassembled WGS sequence"/>
</dbReference>
<dbReference type="NCBIfam" id="NF007479">
    <property type="entry name" value="PRK10069.1"/>
    <property type="match status" value="1"/>
</dbReference>
<evidence type="ECO:0000313" key="3">
    <source>
        <dbReference type="EMBL" id="ORW32731.1"/>
    </source>
</evidence>
<dbReference type="SUPFAM" id="SSF54427">
    <property type="entry name" value="NTF2-like"/>
    <property type="match status" value="1"/>
</dbReference>
<protein>
    <recommendedName>
        <fullName evidence="5">Benzene 1,2-dioxygenase</fullName>
    </recommendedName>
</protein>
<sequence length="179" mass="21396">MTFDLTTSNPESRAMLLQHQVEQFYYYEAALLDNYALDKWVELFSDDTHYFMPIRRTRLRRELDQEFTKPGQAAYFDDDKATLILRQRKFATGTAWAEDPPSRTRHLISNIRITEDRGQDLDVESYFHVYRSRLRSDVDSWVGRRLDVLRKHDDSFLIARRHILLDQTILLSRNLSTMF</sequence>
<dbReference type="Pfam" id="PF00866">
    <property type="entry name" value="Ring_hydroxyl_B"/>
    <property type="match status" value="1"/>
</dbReference>
<organism evidence="3 4">
    <name type="scientific">Mycobacterium paraense</name>
    <dbReference type="NCBI Taxonomy" id="767916"/>
    <lineage>
        <taxon>Bacteria</taxon>
        <taxon>Bacillati</taxon>
        <taxon>Actinomycetota</taxon>
        <taxon>Actinomycetes</taxon>
        <taxon>Mycobacteriales</taxon>
        <taxon>Mycobacteriaceae</taxon>
        <taxon>Mycobacterium</taxon>
        <taxon>Mycobacterium simiae complex</taxon>
    </lineage>
</organism>
<dbReference type="Gene3D" id="3.10.450.50">
    <property type="match status" value="1"/>
</dbReference>
<dbReference type="InterPro" id="IPR032710">
    <property type="entry name" value="NTF2-like_dom_sf"/>
</dbReference>
<accession>A0ABX3VR26</accession>
<comment type="caution">
    <text evidence="3">The sequence shown here is derived from an EMBL/GenBank/DDBJ whole genome shotgun (WGS) entry which is preliminary data.</text>
</comment>
<dbReference type="CDD" id="cd00667">
    <property type="entry name" value="ring_hydroxylating_dioxygenases_beta"/>
    <property type="match status" value="1"/>
</dbReference>
<evidence type="ECO:0000256" key="1">
    <source>
        <dbReference type="ARBA" id="ARBA00009570"/>
    </source>
</evidence>
<evidence type="ECO:0000313" key="4">
    <source>
        <dbReference type="Proteomes" id="UP000193801"/>
    </source>
</evidence>
<name>A0ABX3VR26_9MYCO</name>
<dbReference type="EMBL" id="LQPK01000006">
    <property type="protein sequence ID" value="ORW32731.1"/>
    <property type="molecule type" value="Genomic_DNA"/>
</dbReference>
<dbReference type="RefSeq" id="WP_085093549.1">
    <property type="nucleotide sequence ID" value="NZ_LQPK01000006.1"/>
</dbReference>
<reference evidence="3 4" key="1">
    <citation type="journal article" date="2015" name="Emerg. Microbes Infect.">
        <title>Characterization of 17 strains belonging to the Mycobacterium simiae complex and description of Mycobacterium paraense sp. nov.</title>
        <authorList>
            <person name="Fusco da Costa A.R."/>
            <person name="Fedrizzi T."/>
            <person name="Lopes M.L."/>
            <person name="Pecorari M."/>
            <person name="Oliveira da Costa W.L."/>
            <person name="Giacobazzi E."/>
            <person name="da Costa Bahia J.R."/>
            <person name="De Sanctis V."/>
            <person name="Batista Lima K.V."/>
            <person name="Bertorelli R."/>
            <person name="Grottola A."/>
            <person name="Fabio A."/>
            <person name="Mariottini A."/>
            <person name="Ferretti P."/>
            <person name="Di Leva F."/>
            <person name="Fregni Serpini G."/>
            <person name="Tagliazucchi S."/>
            <person name="Rumpianesi F."/>
            <person name="Jousson O."/>
            <person name="Segata N."/>
            <person name="Tortoli E."/>
        </authorList>
    </citation>
    <scope>NUCLEOTIDE SEQUENCE [LARGE SCALE GENOMIC DNA]</scope>
    <source>
        <strain evidence="3 4">FI-07156</strain>
    </source>
</reference>
<dbReference type="PANTHER" id="PTHR41534">
    <property type="entry name" value="BLR3401 PROTEIN"/>
    <property type="match status" value="1"/>
</dbReference>
<comment type="similarity">
    <text evidence="1">Belongs to the bacterial ring-hydroxylating dioxygenase beta subunit family.</text>
</comment>
<keyword evidence="4" id="KW-1185">Reference proteome</keyword>
<keyword evidence="2" id="KW-0560">Oxidoreductase</keyword>